<dbReference type="AlphaFoldDB" id="A0A379C7K3"/>
<comment type="subcellular location">
    <subcellularLocation>
        <location evidence="1">Cell inner membrane</location>
        <topology evidence="1">Peripheral membrane protein</topology>
    </subcellularLocation>
</comment>
<dbReference type="PROSITE" id="PS50893">
    <property type="entry name" value="ABC_TRANSPORTER_2"/>
    <property type="match status" value="1"/>
</dbReference>
<evidence type="ECO:0000256" key="8">
    <source>
        <dbReference type="ARBA" id="ARBA00023136"/>
    </source>
</evidence>
<evidence type="ECO:0000256" key="1">
    <source>
        <dbReference type="ARBA" id="ARBA00004417"/>
    </source>
</evidence>
<dbReference type="PANTHER" id="PTHR43776">
    <property type="entry name" value="TRANSPORT ATP-BINDING PROTEIN"/>
    <property type="match status" value="1"/>
</dbReference>
<dbReference type="Pfam" id="PF00005">
    <property type="entry name" value="ABC_tran"/>
    <property type="match status" value="1"/>
</dbReference>
<dbReference type="GO" id="GO:0005524">
    <property type="term" value="F:ATP binding"/>
    <property type="evidence" value="ECO:0007669"/>
    <property type="project" value="UniProtKB-KW"/>
</dbReference>
<organism evidence="10 11">
    <name type="scientific">Phocoenobacter uteri</name>
    <dbReference type="NCBI Taxonomy" id="146806"/>
    <lineage>
        <taxon>Bacteria</taxon>
        <taxon>Pseudomonadati</taxon>
        <taxon>Pseudomonadota</taxon>
        <taxon>Gammaproteobacteria</taxon>
        <taxon>Pasteurellales</taxon>
        <taxon>Pasteurellaceae</taxon>
        <taxon>Phocoenobacter</taxon>
    </lineage>
</organism>
<dbReference type="RefSeq" id="WP_115314618.1">
    <property type="nucleotide sequence ID" value="NZ_LWIF01000001.1"/>
</dbReference>
<dbReference type="CDD" id="cd03257">
    <property type="entry name" value="ABC_NikE_OppD_transporters"/>
    <property type="match status" value="1"/>
</dbReference>
<evidence type="ECO:0000256" key="2">
    <source>
        <dbReference type="ARBA" id="ARBA00005417"/>
    </source>
</evidence>
<reference evidence="10 11" key="1">
    <citation type="submission" date="2018-06" db="EMBL/GenBank/DDBJ databases">
        <authorList>
            <consortium name="Pathogen Informatics"/>
            <person name="Doyle S."/>
        </authorList>
    </citation>
    <scope>NUCLEOTIDE SEQUENCE [LARGE SCALE GENOMIC DNA]</scope>
    <source>
        <strain evidence="10 11">NCTC12872</strain>
    </source>
</reference>
<keyword evidence="10" id="KW-0378">Hydrolase</keyword>
<evidence type="ECO:0000313" key="10">
    <source>
        <dbReference type="EMBL" id="SUB58128.1"/>
    </source>
</evidence>
<gene>
    <name evidence="10" type="primary">gsiA_1</name>
    <name evidence="10" type="ORF">NCTC12872_00078</name>
</gene>
<keyword evidence="7 10" id="KW-0067">ATP-binding</keyword>
<evidence type="ECO:0000256" key="6">
    <source>
        <dbReference type="ARBA" id="ARBA00022741"/>
    </source>
</evidence>
<dbReference type="InterPro" id="IPR050319">
    <property type="entry name" value="ABC_transp_ATP-bind"/>
</dbReference>
<name>A0A379C7K3_9PAST</name>
<evidence type="ECO:0000256" key="4">
    <source>
        <dbReference type="ARBA" id="ARBA00022475"/>
    </source>
</evidence>
<evidence type="ECO:0000256" key="3">
    <source>
        <dbReference type="ARBA" id="ARBA00022448"/>
    </source>
</evidence>
<keyword evidence="8" id="KW-0472">Membrane</keyword>
<evidence type="ECO:0000259" key="9">
    <source>
        <dbReference type="PROSITE" id="PS50893"/>
    </source>
</evidence>
<comment type="similarity">
    <text evidence="2">Belongs to the ABC transporter superfamily.</text>
</comment>
<keyword evidence="6" id="KW-0547">Nucleotide-binding</keyword>
<dbReference type="GO" id="GO:0016887">
    <property type="term" value="F:ATP hydrolysis activity"/>
    <property type="evidence" value="ECO:0007669"/>
    <property type="project" value="InterPro"/>
</dbReference>
<evidence type="ECO:0000313" key="11">
    <source>
        <dbReference type="Proteomes" id="UP000255417"/>
    </source>
</evidence>
<keyword evidence="4" id="KW-1003">Cell membrane</keyword>
<dbReference type="GO" id="GO:0005886">
    <property type="term" value="C:plasma membrane"/>
    <property type="evidence" value="ECO:0007669"/>
    <property type="project" value="UniProtKB-SubCell"/>
</dbReference>
<keyword evidence="3" id="KW-0813">Transport</keyword>
<proteinExistence type="inferred from homology"/>
<dbReference type="InterPro" id="IPR003439">
    <property type="entry name" value="ABC_transporter-like_ATP-bd"/>
</dbReference>
<keyword evidence="5" id="KW-0997">Cell inner membrane</keyword>
<dbReference type="InterPro" id="IPR003593">
    <property type="entry name" value="AAA+_ATPase"/>
</dbReference>
<dbReference type="EC" id="3.6.3.-" evidence="10"/>
<dbReference type="InterPro" id="IPR027417">
    <property type="entry name" value="P-loop_NTPase"/>
</dbReference>
<dbReference type="SUPFAM" id="SSF52540">
    <property type="entry name" value="P-loop containing nucleoside triphosphate hydrolases"/>
    <property type="match status" value="1"/>
</dbReference>
<dbReference type="SMART" id="SM00382">
    <property type="entry name" value="AAA"/>
    <property type="match status" value="1"/>
</dbReference>
<sequence length="267" mass="30316">MSSLLEVRSLSKCFVEHTALFRNKKNYVVNEISFTLEKGETLTIIGENGSGKSTLVKMIAGVIKPTSGEIRFLDHLLTFGDYKFRAKHIRMLFQDPNNAFDPNHNIGQILDSSLKLATDLNEAQRNQKIFQTLELVGMHPEHALMPINEASSNQKQRVAFARALILDPDIIVIDDTLSTLDFSLRIQIINLMLKLQQRNAISYIYVGQHLGIAKHISDKILVMQHGKMLEYGNTKEVLLNPQSPFMNRLIDSHFGKKLTEESWANIE</sequence>
<evidence type="ECO:0000256" key="7">
    <source>
        <dbReference type="ARBA" id="ARBA00022840"/>
    </source>
</evidence>
<dbReference type="GO" id="GO:0055085">
    <property type="term" value="P:transmembrane transport"/>
    <property type="evidence" value="ECO:0007669"/>
    <property type="project" value="UniProtKB-ARBA"/>
</dbReference>
<feature type="domain" description="ABC transporter" evidence="9">
    <location>
        <begin position="5"/>
        <end position="250"/>
    </location>
</feature>
<evidence type="ECO:0000256" key="5">
    <source>
        <dbReference type="ARBA" id="ARBA00022519"/>
    </source>
</evidence>
<dbReference type="Proteomes" id="UP000255417">
    <property type="component" value="Unassembled WGS sequence"/>
</dbReference>
<dbReference type="PANTHER" id="PTHR43776:SF4">
    <property type="entry name" value="PUTRESCINE EXPORT SYSTEM ATP-BINDING PROTEIN SAPF"/>
    <property type="match status" value="1"/>
</dbReference>
<dbReference type="OrthoDB" id="9784450at2"/>
<dbReference type="EMBL" id="UGTA01000001">
    <property type="protein sequence ID" value="SUB58128.1"/>
    <property type="molecule type" value="Genomic_DNA"/>
</dbReference>
<dbReference type="Gene3D" id="3.40.50.300">
    <property type="entry name" value="P-loop containing nucleotide triphosphate hydrolases"/>
    <property type="match status" value="1"/>
</dbReference>
<keyword evidence="11" id="KW-1185">Reference proteome</keyword>
<accession>A0A379C7K3</accession>
<protein>
    <submittedName>
        <fullName evidence="10">Glutathione import ATP-binding protein GsiA</fullName>
        <ecNumber evidence="10">3.6.3.-</ecNumber>
    </submittedName>
</protein>